<organism evidence="1 2">
    <name type="scientific">Pseudoduganella chitinolytica</name>
    <dbReference type="NCBI Taxonomy" id="34070"/>
    <lineage>
        <taxon>Bacteria</taxon>
        <taxon>Pseudomonadati</taxon>
        <taxon>Pseudomonadota</taxon>
        <taxon>Betaproteobacteria</taxon>
        <taxon>Burkholderiales</taxon>
        <taxon>Oxalobacteraceae</taxon>
        <taxon>Telluria group</taxon>
        <taxon>Pseudoduganella</taxon>
    </lineage>
</organism>
<gene>
    <name evidence="1" type="ORF">PX653_22720</name>
</gene>
<evidence type="ECO:0008006" key="3">
    <source>
        <dbReference type="Google" id="ProtNLM"/>
    </source>
</evidence>
<reference evidence="1 2" key="1">
    <citation type="submission" date="2023-02" db="EMBL/GenBank/DDBJ databases">
        <title>Gemone sequence of Telluria chitinolytica ACM 3522T.</title>
        <authorList>
            <person name="Frediansyah A."/>
            <person name="Miess H."/>
            <person name="Gross H."/>
        </authorList>
    </citation>
    <scope>NUCLEOTIDE SEQUENCE [LARGE SCALE GENOMIC DNA]</scope>
    <source>
        <strain evidence="1 2">ACM 3522</strain>
    </source>
</reference>
<dbReference type="EMBL" id="CP119083">
    <property type="protein sequence ID" value="WEF32202.1"/>
    <property type="molecule type" value="Genomic_DNA"/>
</dbReference>
<protein>
    <recommendedName>
        <fullName evidence="3">ATP-grasp domain-containing protein</fullName>
    </recommendedName>
</protein>
<sequence>MNKNILIITLRDDSHVDAVVWGLTRLGHNTVVWYWEDFPKLDTASLCIDSKGEVKVSLCLGGNLVEGPLQSIWIRRQGRPVPATRTHPHDVWVVQRESEDFIQNILPLLGDENTLWINSMEAERAANSKAAQLIAAAKTGIKIPSTLMSNEPTRIRQFVEENRYLSIFKGFCPAVWNNDDGSRTVMRTSLITTDIIATDFSLSACPGIYQPYCEKQYELRVTRILDRLFIAKIDSQSRGFSVDWRFDDFNPEQNVKRHCISPEWESKIMAVFDALKLQFGCMDLIVTPENDLIFLEVNSAGQFLWKEISDSSLELLDAFCSALGTHKVGNGNPALINLAGYLADYYARDEAAQS</sequence>
<evidence type="ECO:0000313" key="2">
    <source>
        <dbReference type="Proteomes" id="UP001216510"/>
    </source>
</evidence>
<accession>A0ABY8B8E3</accession>
<name>A0ABY8B8E3_9BURK</name>
<keyword evidence="2" id="KW-1185">Reference proteome</keyword>
<dbReference type="RefSeq" id="WP_277414958.1">
    <property type="nucleotide sequence ID" value="NZ_CP119083.1"/>
</dbReference>
<dbReference type="Gene3D" id="3.30.470.20">
    <property type="entry name" value="ATP-grasp fold, B domain"/>
    <property type="match status" value="1"/>
</dbReference>
<dbReference type="SUPFAM" id="SSF56059">
    <property type="entry name" value="Glutathione synthetase ATP-binding domain-like"/>
    <property type="match status" value="1"/>
</dbReference>
<evidence type="ECO:0000313" key="1">
    <source>
        <dbReference type="EMBL" id="WEF32202.1"/>
    </source>
</evidence>
<proteinExistence type="predicted"/>
<dbReference type="Proteomes" id="UP001216510">
    <property type="component" value="Chromosome"/>
</dbReference>